<proteinExistence type="predicted"/>
<evidence type="ECO:0000256" key="2">
    <source>
        <dbReference type="ARBA" id="ARBA00012438"/>
    </source>
</evidence>
<keyword evidence="9" id="KW-1133">Transmembrane helix</keyword>
<evidence type="ECO:0000256" key="4">
    <source>
        <dbReference type="ARBA" id="ARBA00022679"/>
    </source>
</evidence>
<keyword evidence="5" id="KW-0547">Nucleotide-binding</keyword>
<name>A0A7W3N048_9ACTN</name>
<comment type="caution">
    <text evidence="11">The sequence shown here is derived from an EMBL/GenBank/DDBJ whole genome shotgun (WGS) entry which is preliminary data.</text>
</comment>
<dbReference type="InterPro" id="IPR011712">
    <property type="entry name" value="Sig_transdc_His_kin_sub3_dim/P"/>
</dbReference>
<keyword evidence="4" id="KW-0808">Transferase</keyword>
<evidence type="ECO:0000256" key="1">
    <source>
        <dbReference type="ARBA" id="ARBA00000085"/>
    </source>
</evidence>
<dbReference type="AlphaFoldDB" id="A0A7W3N048"/>
<dbReference type="GO" id="GO:0046983">
    <property type="term" value="F:protein dimerization activity"/>
    <property type="evidence" value="ECO:0007669"/>
    <property type="project" value="InterPro"/>
</dbReference>
<keyword evidence="9" id="KW-0472">Membrane</keyword>
<keyword evidence="3" id="KW-0597">Phosphoprotein</keyword>
<dbReference type="Pfam" id="PF07730">
    <property type="entry name" value="HisKA_3"/>
    <property type="match status" value="1"/>
</dbReference>
<keyword evidence="7" id="KW-0067">ATP-binding</keyword>
<gene>
    <name evidence="11" type="ORF">HNR21_003973</name>
</gene>
<feature type="transmembrane region" description="Helical" evidence="9">
    <location>
        <begin position="150"/>
        <end position="168"/>
    </location>
</feature>
<feature type="domain" description="Histidine kinase/HSP90-like ATPase" evidence="10">
    <location>
        <begin position="330"/>
        <end position="422"/>
    </location>
</feature>
<sequence length="423" mass="45041">MSEQPAGHRQDKAGFTDAMFRRAVVDAAVRAPKEPPRRLMPGRRWVRLLEHLLLLAMTVGFTGGSIAIPVNLFDPTPHPTVALLLAVPQAVPLLLASRWPLAAWRISALGMLAGALVLRGAYFWPWPVTSWLAFVVICFFTALGYERSVAVGVGVLTIGGLIVPAVVVSGMPDWFGLILAGIVLLALSFGDAVGGRYTAELSLAEQEALRRRDLARQARLEERARIARELHDVVAHHMSVIAMQAEAAPYKIPDLPDAAKDTFALVRDAARDALTETRRVVGLLRAEDEGPERRPQPGLERLEDLVAGARQAGLTVDVVIVGVPRPVAAGVDLSAYRIVQESLSNAARYAPGSHVRVEVRYGPAALAVTVTDDGPRTAPAEPGGGHGLVGMRERATMLGGALSAGPAEPAGWTVTAELPYGGA</sequence>
<keyword evidence="9" id="KW-0812">Transmembrane</keyword>
<evidence type="ECO:0000259" key="10">
    <source>
        <dbReference type="SMART" id="SM00387"/>
    </source>
</evidence>
<dbReference type="EMBL" id="JACJII010000001">
    <property type="protein sequence ID" value="MBA9005091.1"/>
    <property type="molecule type" value="Genomic_DNA"/>
</dbReference>
<dbReference type="CDD" id="cd16917">
    <property type="entry name" value="HATPase_UhpB-NarQ-NarX-like"/>
    <property type="match status" value="1"/>
</dbReference>
<reference evidence="11 12" key="1">
    <citation type="submission" date="2020-08" db="EMBL/GenBank/DDBJ databases">
        <title>Sequencing the genomes of 1000 actinobacteria strains.</title>
        <authorList>
            <person name="Klenk H.-P."/>
        </authorList>
    </citation>
    <scope>NUCLEOTIDE SEQUENCE [LARGE SCALE GENOMIC DNA]</scope>
    <source>
        <strain evidence="11 12">DSM 45823</strain>
    </source>
</reference>
<evidence type="ECO:0000256" key="8">
    <source>
        <dbReference type="ARBA" id="ARBA00023012"/>
    </source>
</evidence>
<evidence type="ECO:0000313" key="11">
    <source>
        <dbReference type="EMBL" id="MBA9005091.1"/>
    </source>
</evidence>
<keyword evidence="12" id="KW-1185">Reference proteome</keyword>
<dbReference type="InterPro" id="IPR036890">
    <property type="entry name" value="HATPase_C_sf"/>
</dbReference>
<dbReference type="GO" id="GO:0000155">
    <property type="term" value="F:phosphorelay sensor kinase activity"/>
    <property type="evidence" value="ECO:0007669"/>
    <property type="project" value="InterPro"/>
</dbReference>
<feature type="transmembrane region" description="Helical" evidence="9">
    <location>
        <begin position="128"/>
        <end position="145"/>
    </location>
</feature>
<dbReference type="GO" id="GO:0016020">
    <property type="term" value="C:membrane"/>
    <property type="evidence" value="ECO:0007669"/>
    <property type="project" value="InterPro"/>
</dbReference>
<dbReference type="PANTHER" id="PTHR24421">
    <property type="entry name" value="NITRATE/NITRITE SENSOR PROTEIN NARX-RELATED"/>
    <property type="match status" value="1"/>
</dbReference>
<feature type="transmembrane region" description="Helical" evidence="9">
    <location>
        <begin position="174"/>
        <end position="193"/>
    </location>
</feature>
<evidence type="ECO:0000256" key="3">
    <source>
        <dbReference type="ARBA" id="ARBA00022553"/>
    </source>
</evidence>
<keyword evidence="6 11" id="KW-0418">Kinase</keyword>
<keyword evidence="8" id="KW-0902">Two-component regulatory system</keyword>
<accession>A0A7W3N048</accession>
<dbReference type="SMART" id="SM00387">
    <property type="entry name" value="HATPase_c"/>
    <property type="match status" value="1"/>
</dbReference>
<dbReference type="Gene3D" id="3.30.565.10">
    <property type="entry name" value="Histidine kinase-like ATPase, C-terminal domain"/>
    <property type="match status" value="1"/>
</dbReference>
<feature type="transmembrane region" description="Helical" evidence="9">
    <location>
        <begin position="76"/>
        <end position="95"/>
    </location>
</feature>
<dbReference type="RefSeq" id="WP_233358747.1">
    <property type="nucleotide sequence ID" value="NZ_JACJII010000001.1"/>
</dbReference>
<feature type="transmembrane region" description="Helical" evidence="9">
    <location>
        <begin position="48"/>
        <end position="70"/>
    </location>
</feature>
<evidence type="ECO:0000256" key="6">
    <source>
        <dbReference type="ARBA" id="ARBA00022777"/>
    </source>
</evidence>
<protein>
    <recommendedName>
        <fullName evidence="2">histidine kinase</fullName>
        <ecNumber evidence="2">2.7.13.3</ecNumber>
    </recommendedName>
</protein>
<dbReference type="Pfam" id="PF02518">
    <property type="entry name" value="HATPase_c"/>
    <property type="match status" value="1"/>
</dbReference>
<dbReference type="EC" id="2.7.13.3" evidence="2"/>
<dbReference type="Gene3D" id="1.20.5.1930">
    <property type="match status" value="1"/>
</dbReference>
<dbReference type="PANTHER" id="PTHR24421:SF10">
    <property type="entry name" value="NITRATE_NITRITE SENSOR PROTEIN NARQ"/>
    <property type="match status" value="1"/>
</dbReference>
<evidence type="ECO:0000313" key="12">
    <source>
        <dbReference type="Proteomes" id="UP000539313"/>
    </source>
</evidence>
<organism evidence="11 12">
    <name type="scientific">Thermomonospora cellulosilytica</name>
    <dbReference type="NCBI Taxonomy" id="1411118"/>
    <lineage>
        <taxon>Bacteria</taxon>
        <taxon>Bacillati</taxon>
        <taxon>Actinomycetota</taxon>
        <taxon>Actinomycetes</taxon>
        <taxon>Streptosporangiales</taxon>
        <taxon>Thermomonosporaceae</taxon>
        <taxon>Thermomonospora</taxon>
    </lineage>
</organism>
<dbReference type="SUPFAM" id="SSF55874">
    <property type="entry name" value="ATPase domain of HSP90 chaperone/DNA topoisomerase II/histidine kinase"/>
    <property type="match status" value="1"/>
</dbReference>
<evidence type="ECO:0000256" key="9">
    <source>
        <dbReference type="SAM" id="Phobius"/>
    </source>
</evidence>
<dbReference type="InterPro" id="IPR050482">
    <property type="entry name" value="Sensor_HK_TwoCompSys"/>
</dbReference>
<comment type="catalytic activity">
    <reaction evidence="1">
        <text>ATP + protein L-histidine = ADP + protein N-phospho-L-histidine.</text>
        <dbReference type="EC" id="2.7.13.3"/>
    </reaction>
</comment>
<dbReference type="InterPro" id="IPR003594">
    <property type="entry name" value="HATPase_dom"/>
</dbReference>
<dbReference type="Proteomes" id="UP000539313">
    <property type="component" value="Unassembled WGS sequence"/>
</dbReference>
<evidence type="ECO:0000256" key="5">
    <source>
        <dbReference type="ARBA" id="ARBA00022741"/>
    </source>
</evidence>
<evidence type="ECO:0000256" key="7">
    <source>
        <dbReference type="ARBA" id="ARBA00022840"/>
    </source>
</evidence>
<dbReference type="GO" id="GO:0005524">
    <property type="term" value="F:ATP binding"/>
    <property type="evidence" value="ECO:0007669"/>
    <property type="project" value="UniProtKB-KW"/>
</dbReference>